<gene>
    <name evidence="1" type="ORF">GBAR_LOCUS28447</name>
</gene>
<proteinExistence type="predicted"/>
<name>A0AA35XAY2_GEOBA</name>
<accession>A0AA35XAY2</accession>
<comment type="caution">
    <text evidence="1">The sequence shown here is derived from an EMBL/GenBank/DDBJ whole genome shotgun (WGS) entry which is preliminary data.</text>
</comment>
<evidence type="ECO:0000313" key="1">
    <source>
        <dbReference type="EMBL" id="CAI8051998.1"/>
    </source>
</evidence>
<dbReference type="EMBL" id="CASHTH010003975">
    <property type="protein sequence ID" value="CAI8051998.1"/>
    <property type="molecule type" value="Genomic_DNA"/>
</dbReference>
<dbReference type="Proteomes" id="UP001174909">
    <property type="component" value="Unassembled WGS sequence"/>
</dbReference>
<protein>
    <submittedName>
        <fullName evidence="1">Uncharacterized protein</fullName>
    </submittedName>
</protein>
<evidence type="ECO:0000313" key="2">
    <source>
        <dbReference type="Proteomes" id="UP001174909"/>
    </source>
</evidence>
<sequence>MEMCLSGVKFNDELRFKVHGDLLYHGCSLNTPFHFIGIDFEPFRCAALLCVLKCFLNGSEVSASFAWRDDITDLHDIGRNVNTLTVDGEMIMLHQLTCLIPRSRKPEPVNDIV</sequence>
<keyword evidence="2" id="KW-1185">Reference proteome</keyword>
<organism evidence="1 2">
    <name type="scientific">Geodia barretti</name>
    <name type="common">Barrett's horny sponge</name>
    <dbReference type="NCBI Taxonomy" id="519541"/>
    <lineage>
        <taxon>Eukaryota</taxon>
        <taxon>Metazoa</taxon>
        <taxon>Porifera</taxon>
        <taxon>Demospongiae</taxon>
        <taxon>Heteroscleromorpha</taxon>
        <taxon>Tetractinellida</taxon>
        <taxon>Astrophorina</taxon>
        <taxon>Geodiidae</taxon>
        <taxon>Geodia</taxon>
    </lineage>
</organism>
<dbReference type="AlphaFoldDB" id="A0AA35XAY2"/>
<reference evidence="1" key="1">
    <citation type="submission" date="2023-03" db="EMBL/GenBank/DDBJ databases">
        <authorList>
            <person name="Steffen K."/>
            <person name="Cardenas P."/>
        </authorList>
    </citation>
    <scope>NUCLEOTIDE SEQUENCE</scope>
</reference>